<accession>A0A1M6R1M3</accession>
<protein>
    <submittedName>
        <fullName evidence="2">Tripartite-type tricarboxylate transporter, receptor component TctC</fullName>
    </submittedName>
</protein>
<dbReference type="Gene3D" id="3.40.190.150">
    <property type="entry name" value="Bordetella uptake gene, domain 1"/>
    <property type="match status" value="1"/>
</dbReference>
<dbReference type="AlphaFoldDB" id="A0A1M6R1M3"/>
<dbReference type="EMBL" id="LT670844">
    <property type="protein sequence ID" value="SHK26389.1"/>
    <property type="molecule type" value="Genomic_DNA"/>
</dbReference>
<dbReference type="Pfam" id="PF03401">
    <property type="entry name" value="TctC"/>
    <property type="match status" value="1"/>
</dbReference>
<dbReference type="SUPFAM" id="SSF53850">
    <property type="entry name" value="Periplasmic binding protein-like II"/>
    <property type="match status" value="1"/>
</dbReference>
<keyword evidence="2" id="KW-0675">Receptor</keyword>
<organism evidence="2 3">
    <name type="scientific">Bradyrhizobium lablabi</name>
    <dbReference type="NCBI Taxonomy" id="722472"/>
    <lineage>
        <taxon>Bacteria</taxon>
        <taxon>Pseudomonadati</taxon>
        <taxon>Pseudomonadota</taxon>
        <taxon>Alphaproteobacteria</taxon>
        <taxon>Hyphomicrobiales</taxon>
        <taxon>Nitrobacteraceae</taxon>
        <taxon>Bradyrhizobium</taxon>
    </lineage>
</organism>
<dbReference type="PIRSF" id="PIRSF017082">
    <property type="entry name" value="YflP"/>
    <property type="match status" value="1"/>
</dbReference>
<evidence type="ECO:0000313" key="3">
    <source>
        <dbReference type="Proteomes" id="UP000189935"/>
    </source>
</evidence>
<dbReference type="InterPro" id="IPR005064">
    <property type="entry name" value="BUG"/>
</dbReference>
<dbReference type="Proteomes" id="UP000189935">
    <property type="component" value="Chromosome I"/>
</dbReference>
<reference evidence="2 3" key="1">
    <citation type="submission" date="2016-11" db="EMBL/GenBank/DDBJ databases">
        <authorList>
            <person name="Jaros S."/>
            <person name="Januszkiewicz K."/>
            <person name="Wedrychowicz H."/>
        </authorList>
    </citation>
    <scope>NUCLEOTIDE SEQUENCE [LARGE SCALE GENOMIC DNA]</scope>
    <source>
        <strain evidence="2 3">GAS499</strain>
    </source>
</reference>
<dbReference type="PANTHER" id="PTHR42928:SF5">
    <property type="entry name" value="BLR1237 PROTEIN"/>
    <property type="match status" value="1"/>
</dbReference>
<name>A0A1M6R1M3_9BRAD</name>
<sequence>MALVIGAAWVVPAGAEAPYPNRPIRIVVPFGPGGFADITVRLLAQKLAERANAQVVIENRPGAGGITAGNAVTSAAPDGYTLFVFSSGIALSKSLLKSMPFDPATAFAPISTLAQFDLLLLVKADSPMHTLRDALDAARVDPQKFNVGTINPGSTQNVTGELLRSASGIPMSVVPHRTSAEVLTSLLRGDTQIGVETYAALKSAIDAGQIRALASSGIKRSPLQPDVPTLRESGIDAAVDGWNSLMAPAGTPRDIIALLNGHVRAIIGDPDFRKRMIELGGEPVAGSPEELEARLKSDIDMWAGVVKKAGLEPN</sequence>
<dbReference type="InterPro" id="IPR042100">
    <property type="entry name" value="Bug_dom1"/>
</dbReference>
<evidence type="ECO:0000313" key="2">
    <source>
        <dbReference type="EMBL" id="SHK26389.1"/>
    </source>
</evidence>
<comment type="similarity">
    <text evidence="1">Belongs to the UPF0065 (bug) family.</text>
</comment>
<proteinExistence type="inferred from homology"/>
<evidence type="ECO:0000256" key="1">
    <source>
        <dbReference type="ARBA" id="ARBA00006987"/>
    </source>
</evidence>
<dbReference type="PANTHER" id="PTHR42928">
    <property type="entry name" value="TRICARBOXYLATE-BINDING PROTEIN"/>
    <property type="match status" value="1"/>
</dbReference>
<gene>
    <name evidence="2" type="ORF">SAMN05444159_2855</name>
</gene>
<dbReference type="Gene3D" id="3.40.190.10">
    <property type="entry name" value="Periplasmic binding protein-like II"/>
    <property type="match status" value="1"/>
</dbReference>